<dbReference type="STRING" id="1237896.T0LAB7"/>
<comment type="caution">
    <text evidence="8">The sequence shown here is derived from an EMBL/GenBank/DDBJ whole genome shotgun (WGS) entry which is preliminary data.</text>
</comment>
<dbReference type="EMBL" id="AMYD01002565">
    <property type="protein sequence ID" value="EQB48641.1"/>
    <property type="molecule type" value="Genomic_DNA"/>
</dbReference>
<evidence type="ECO:0000313" key="9">
    <source>
        <dbReference type="Proteomes" id="UP000015530"/>
    </source>
</evidence>
<evidence type="ECO:0000256" key="2">
    <source>
        <dbReference type="ARBA" id="ARBA00012759"/>
    </source>
</evidence>
<protein>
    <recommendedName>
        <fullName evidence="2">ubiquitinyl hydrolase 1</fullName>
        <ecNumber evidence="2">3.4.19.12</ecNumber>
    </recommendedName>
</protein>
<feature type="compositionally biased region" description="Basic and acidic residues" evidence="7">
    <location>
        <begin position="269"/>
        <end position="289"/>
    </location>
</feature>
<name>T0LAB7_COLGC</name>
<organism evidence="8 9">
    <name type="scientific">Colletotrichum gloeosporioides (strain Cg-14)</name>
    <name type="common">Anthracnose fungus</name>
    <name type="synonym">Glomerella cingulata</name>
    <dbReference type="NCBI Taxonomy" id="1237896"/>
    <lineage>
        <taxon>Eukaryota</taxon>
        <taxon>Fungi</taxon>
        <taxon>Dikarya</taxon>
        <taxon>Ascomycota</taxon>
        <taxon>Pezizomycotina</taxon>
        <taxon>Sordariomycetes</taxon>
        <taxon>Hypocreomycetidae</taxon>
        <taxon>Glomerellales</taxon>
        <taxon>Glomerellaceae</taxon>
        <taxon>Colletotrichum</taxon>
        <taxon>Colletotrichum gloeosporioides species complex</taxon>
    </lineage>
</organism>
<comment type="catalytic activity">
    <reaction evidence="1">
        <text>Thiol-dependent hydrolysis of ester, thioester, amide, peptide and isopeptide bonds formed by the C-terminal Gly of ubiquitin (a 76-residue protein attached to proteins as an intracellular targeting signal).</text>
        <dbReference type="EC" id="3.4.19.12"/>
    </reaction>
</comment>
<keyword evidence="6" id="KW-0788">Thiol protease</keyword>
<evidence type="ECO:0000256" key="7">
    <source>
        <dbReference type="SAM" id="MobiDB-lite"/>
    </source>
</evidence>
<dbReference type="OMA" id="HENHAFF"/>
<evidence type="ECO:0000256" key="3">
    <source>
        <dbReference type="ARBA" id="ARBA00022670"/>
    </source>
</evidence>
<keyword evidence="3" id="KW-0645">Protease</keyword>
<dbReference type="GO" id="GO:0004843">
    <property type="term" value="F:cysteine-type deubiquitinase activity"/>
    <property type="evidence" value="ECO:0007669"/>
    <property type="project" value="UniProtKB-EC"/>
</dbReference>
<keyword evidence="4" id="KW-0833">Ubl conjugation pathway</keyword>
<keyword evidence="5" id="KW-0378">Hydrolase</keyword>
<dbReference type="EC" id="3.4.19.12" evidence="2"/>
<dbReference type="HOGENOM" id="CLU_007076_2_0_1"/>
<sequence>MQSDAEALLGMVTRLHPPVRVILDVGAQVLELDNIGVAKRWLQMTEGDENTQAVIFCDDNDHICVIDRRHHVQIFHTSPFASQPDVCLVFLDEAHTRGTDLKLPGNYRAAVTLGANLTKDRLVQACMRMRKLGKGQSVVFCVPNEIQQKISLLSHVQNPTEIDVSDVLEWAVSETFVDLHRGIWLWANQGRRHQRHRLLWQEVYVDGSTTFNASHAEKFLEEEAQTLESRYRPVQRDSEELNHSSDNAHVDPITERLLSFGGIDSDSSTFREEQERELSPEIEQEREIQRPPPASPRQHSIHRDIRTLISDGILPPGSKAWMPAFISLGNTSASSHFRVENFPQRILVTKDFVQTIIPKLPSCQQYVSDLFQRSVQWILTRASEGGVIDIAMVISPHEAQELLPDIKRSNFVSLHLYAPRPNLGFTPLDALDLYTVPRRPVTWSLPQSSTTELNLFSGQLYFKSVEEYLSACEFLGLSPGLGEPDTHDATMSIDEHAETQDSSMYDFGLVHFMRILMMKIRRNCDSIDKSHVGRILDSTSLSAEDFE</sequence>
<dbReference type="PANTHER" id="PTHR13367">
    <property type="entry name" value="UBIQUITIN THIOESTERASE"/>
    <property type="match status" value="1"/>
</dbReference>
<accession>T0LAB7</accession>
<feature type="region of interest" description="Disordered" evidence="7">
    <location>
        <begin position="262"/>
        <end position="300"/>
    </location>
</feature>
<gene>
    <name evidence="8" type="ORF">CGLO_12121</name>
</gene>
<reference evidence="9" key="1">
    <citation type="journal article" date="2013" name="Mol. Plant Microbe Interact.">
        <title>Global aspects of pacC regulation of pathogenicity genes in Colletotrichum gloeosporioides as revealed by transcriptome analysis.</title>
        <authorList>
            <person name="Alkan N."/>
            <person name="Meng X."/>
            <person name="Friedlander G."/>
            <person name="Reuveni E."/>
            <person name="Sukno S."/>
            <person name="Sherman A."/>
            <person name="Thon M."/>
            <person name="Fluhr R."/>
            <person name="Prusky D."/>
        </authorList>
    </citation>
    <scope>NUCLEOTIDE SEQUENCE [LARGE SCALE GENOMIC DNA]</scope>
    <source>
        <strain evidence="9">Cg-14</strain>
    </source>
</reference>
<dbReference type="Proteomes" id="UP000015530">
    <property type="component" value="Unassembled WGS sequence"/>
</dbReference>
<evidence type="ECO:0000313" key="8">
    <source>
        <dbReference type="EMBL" id="EQB48641.1"/>
    </source>
</evidence>
<dbReference type="GO" id="GO:0006508">
    <property type="term" value="P:proteolysis"/>
    <property type="evidence" value="ECO:0007669"/>
    <property type="project" value="UniProtKB-KW"/>
</dbReference>
<dbReference type="OrthoDB" id="3182339at2759"/>
<proteinExistence type="predicted"/>
<evidence type="ECO:0000256" key="1">
    <source>
        <dbReference type="ARBA" id="ARBA00000707"/>
    </source>
</evidence>
<dbReference type="PANTHER" id="PTHR13367:SF34">
    <property type="match status" value="1"/>
</dbReference>
<dbReference type="AlphaFoldDB" id="T0LAB7"/>
<evidence type="ECO:0000256" key="6">
    <source>
        <dbReference type="ARBA" id="ARBA00022807"/>
    </source>
</evidence>
<dbReference type="InterPro" id="IPR051346">
    <property type="entry name" value="OTU_Deubiquitinase"/>
</dbReference>
<evidence type="ECO:0000256" key="4">
    <source>
        <dbReference type="ARBA" id="ARBA00022786"/>
    </source>
</evidence>
<evidence type="ECO:0000256" key="5">
    <source>
        <dbReference type="ARBA" id="ARBA00022801"/>
    </source>
</evidence>